<evidence type="ECO:0000313" key="2">
    <source>
        <dbReference type="Proteomes" id="UP000036403"/>
    </source>
</evidence>
<keyword evidence="2" id="KW-1185">Reference proteome</keyword>
<organism evidence="1 2">
    <name type="scientific">Lasius niger</name>
    <name type="common">Black garden ant</name>
    <dbReference type="NCBI Taxonomy" id="67767"/>
    <lineage>
        <taxon>Eukaryota</taxon>
        <taxon>Metazoa</taxon>
        <taxon>Ecdysozoa</taxon>
        <taxon>Arthropoda</taxon>
        <taxon>Hexapoda</taxon>
        <taxon>Insecta</taxon>
        <taxon>Pterygota</taxon>
        <taxon>Neoptera</taxon>
        <taxon>Endopterygota</taxon>
        <taxon>Hymenoptera</taxon>
        <taxon>Apocrita</taxon>
        <taxon>Aculeata</taxon>
        <taxon>Formicoidea</taxon>
        <taxon>Formicidae</taxon>
        <taxon>Formicinae</taxon>
        <taxon>Lasius</taxon>
        <taxon>Lasius</taxon>
    </lineage>
</organism>
<keyword evidence="1" id="KW-0436">Ligase</keyword>
<dbReference type="PaxDb" id="67767-A0A0J7KL37"/>
<comment type="caution">
    <text evidence="1">The sequence shown here is derived from an EMBL/GenBank/DDBJ whole genome shotgun (WGS) entry which is preliminary data.</text>
</comment>
<protein>
    <submittedName>
        <fullName evidence="1">Atp-dependent dna ligase</fullName>
    </submittedName>
</protein>
<sequence>MNLRVGMLNSARLAYLLKVLGGHGKGRGRGLLKVALLRTIAGLLVKKKKKWRRRFRTLDLVSPVLPLSREEAPRKWPENWRALLYQNLNLPQQGKLGAPAAGVVGIIVPGAPTSLSNKGPTEVSMAGTSVERATADEEEANLPLVASKDDSFEERFARIKELVQDVNRNLSVDMGDVPLPESFPDCPWESVTAKEKKVSKSKVDFKEELDDITYEQLLNMGATNTKAMGLEMLDVIDSIRANSSLWWSFRFLEQQDWD</sequence>
<reference evidence="1 2" key="1">
    <citation type="submission" date="2015-04" db="EMBL/GenBank/DDBJ databases">
        <title>Lasius niger genome sequencing.</title>
        <authorList>
            <person name="Konorov E.A."/>
            <person name="Nikitin M.A."/>
            <person name="Kirill M.V."/>
            <person name="Chang P."/>
        </authorList>
    </citation>
    <scope>NUCLEOTIDE SEQUENCE [LARGE SCALE GENOMIC DNA]</scope>
    <source>
        <tissue evidence="1">Whole</tissue>
    </source>
</reference>
<dbReference type="Proteomes" id="UP000036403">
    <property type="component" value="Unassembled WGS sequence"/>
</dbReference>
<accession>A0A0J7KL37</accession>
<evidence type="ECO:0000313" key="1">
    <source>
        <dbReference type="EMBL" id="KMQ90964.1"/>
    </source>
</evidence>
<dbReference type="AlphaFoldDB" id="A0A0J7KL37"/>
<name>A0A0J7KL37_LASNI</name>
<dbReference type="EMBL" id="LBMM01006063">
    <property type="protein sequence ID" value="KMQ90964.1"/>
    <property type="molecule type" value="Genomic_DNA"/>
</dbReference>
<gene>
    <name evidence="1" type="ORF">RF55_9219</name>
</gene>
<proteinExistence type="predicted"/>
<dbReference type="GO" id="GO:0016874">
    <property type="term" value="F:ligase activity"/>
    <property type="evidence" value="ECO:0007669"/>
    <property type="project" value="UniProtKB-KW"/>
</dbReference>